<dbReference type="InterPro" id="IPR037401">
    <property type="entry name" value="SnoaL-like"/>
</dbReference>
<organism evidence="2 3">
    <name type="scientific">Fodinicola feengrottensis</name>
    <dbReference type="NCBI Taxonomy" id="435914"/>
    <lineage>
        <taxon>Bacteria</taxon>
        <taxon>Bacillati</taxon>
        <taxon>Actinomycetota</taxon>
        <taxon>Actinomycetes</taxon>
        <taxon>Mycobacteriales</taxon>
        <taxon>Fodinicola</taxon>
    </lineage>
</organism>
<proteinExistence type="predicted"/>
<dbReference type="Gene3D" id="3.10.450.50">
    <property type="match status" value="1"/>
</dbReference>
<dbReference type="Proteomes" id="UP001500618">
    <property type="component" value="Unassembled WGS sequence"/>
</dbReference>
<feature type="domain" description="SnoaL-like" evidence="1">
    <location>
        <begin position="6"/>
        <end position="105"/>
    </location>
</feature>
<evidence type="ECO:0000313" key="3">
    <source>
        <dbReference type="Proteomes" id="UP001500618"/>
    </source>
</evidence>
<dbReference type="InterPro" id="IPR032710">
    <property type="entry name" value="NTF2-like_dom_sf"/>
</dbReference>
<evidence type="ECO:0000259" key="1">
    <source>
        <dbReference type="Pfam" id="PF13577"/>
    </source>
</evidence>
<sequence length="139" mass="15471">MTDTTVITRMLFAIDALDWATVRKCLADQVELDYTSLFGGEPQTIAADTLLEQWSGLLPGFDATQHLTGPVVETADDRIETHVRAVHVLGDEVWGVHGHYVADLRDDRICALTLRLFYQDGNRDLPAAALERAKTSPRH</sequence>
<dbReference type="SUPFAM" id="SSF54427">
    <property type="entry name" value="NTF2-like"/>
    <property type="match status" value="1"/>
</dbReference>
<name>A0ABN2IZS7_9ACTN</name>
<comment type="caution">
    <text evidence="2">The sequence shown here is derived from an EMBL/GenBank/DDBJ whole genome shotgun (WGS) entry which is preliminary data.</text>
</comment>
<reference evidence="2 3" key="1">
    <citation type="journal article" date="2019" name="Int. J. Syst. Evol. Microbiol.">
        <title>The Global Catalogue of Microorganisms (GCM) 10K type strain sequencing project: providing services to taxonomists for standard genome sequencing and annotation.</title>
        <authorList>
            <consortium name="The Broad Institute Genomics Platform"/>
            <consortium name="The Broad Institute Genome Sequencing Center for Infectious Disease"/>
            <person name="Wu L."/>
            <person name="Ma J."/>
        </authorList>
    </citation>
    <scope>NUCLEOTIDE SEQUENCE [LARGE SCALE GENOMIC DNA]</scope>
    <source>
        <strain evidence="2 3">JCM 14718</strain>
    </source>
</reference>
<dbReference type="Pfam" id="PF13577">
    <property type="entry name" value="SnoaL_4"/>
    <property type="match status" value="1"/>
</dbReference>
<keyword evidence="3" id="KW-1185">Reference proteome</keyword>
<dbReference type="EMBL" id="BAAANY010000039">
    <property type="protein sequence ID" value="GAA1715056.1"/>
    <property type="molecule type" value="Genomic_DNA"/>
</dbReference>
<evidence type="ECO:0000313" key="2">
    <source>
        <dbReference type="EMBL" id="GAA1715056.1"/>
    </source>
</evidence>
<accession>A0ABN2IZS7</accession>
<protein>
    <recommendedName>
        <fullName evidence="1">SnoaL-like domain-containing protein</fullName>
    </recommendedName>
</protein>
<dbReference type="RefSeq" id="WP_344314813.1">
    <property type="nucleotide sequence ID" value="NZ_BAAANY010000039.1"/>
</dbReference>
<gene>
    <name evidence="2" type="ORF">GCM10009765_74930</name>
</gene>